<evidence type="ECO:0000313" key="7">
    <source>
        <dbReference type="Proteomes" id="UP001164748"/>
    </source>
</evidence>
<accession>A0AA47LRF9</accession>
<reference evidence="6" key="1">
    <citation type="submission" date="2022-09" db="EMBL/GenBank/DDBJ databases">
        <authorList>
            <person name="Li Z.-J."/>
        </authorList>
    </citation>
    <scope>NUCLEOTIDE SEQUENCE</scope>
    <source>
        <strain evidence="6">TGB11</strain>
    </source>
</reference>
<keyword evidence="2" id="KW-0808">Transferase</keyword>
<dbReference type="GO" id="GO:0016432">
    <property type="term" value="F:tRNA-uridine aminocarboxypropyltransferase activity"/>
    <property type="evidence" value="ECO:0007669"/>
    <property type="project" value="UniProtKB-EC"/>
</dbReference>
<feature type="domain" description="DTW" evidence="5">
    <location>
        <begin position="2"/>
        <end position="213"/>
    </location>
</feature>
<evidence type="ECO:0000313" key="6">
    <source>
        <dbReference type="EMBL" id="WBA08719.1"/>
    </source>
</evidence>
<proteinExistence type="predicted"/>
<dbReference type="SMART" id="SM01144">
    <property type="entry name" value="DTW"/>
    <property type="match status" value="1"/>
</dbReference>
<evidence type="ECO:0000256" key="4">
    <source>
        <dbReference type="ARBA" id="ARBA00022694"/>
    </source>
</evidence>
<organism evidence="6 7">
    <name type="scientific">Salinivibrio kushneri</name>
    <dbReference type="NCBI Taxonomy" id="1908198"/>
    <lineage>
        <taxon>Bacteria</taxon>
        <taxon>Pseudomonadati</taxon>
        <taxon>Pseudomonadota</taxon>
        <taxon>Gammaproteobacteria</taxon>
        <taxon>Vibrionales</taxon>
        <taxon>Vibrionaceae</taxon>
        <taxon>Salinivibrio</taxon>
    </lineage>
</organism>
<evidence type="ECO:0000256" key="2">
    <source>
        <dbReference type="ARBA" id="ARBA00022679"/>
    </source>
</evidence>
<dbReference type="PANTHER" id="PTHR21392:SF1">
    <property type="entry name" value="TRNA-URIDINE AMINOCARBOXYPROPYLTRANSFERASE"/>
    <property type="match status" value="1"/>
</dbReference>
<protein>
    <recommendedName>
        <fullName evidence="1">tRNA-uridine aminocarboxypropyltransferase</fullName>
        <ecNumber evidence="1">2.5.1.25</ecNumber>
    </recommendedName>
</protein>
<dbReference type="RefSeq" id="WP_269579093.1">
    <property type="nucleotide sequence ID" value="NZ_CP114588.1"/>
</dbReference>
<dbReference type="AlphaFoldDB" id="A0AA47LRF9"/>
<dbReference type="Pfam" id="PF03942">
    <property type="entry name" value="DTW"/>
    <property type="match status" value="1"/>
</dbReference>
<evidence type="ECO:0000256" key="1">
    <source>
        <dbReference type="ARBA" id="ARBA00012386"/>
    </source>
</evidence>
<evidence type="ECO:0000256" key="3">
    <source>
        <dbReference type="ARBA" id="ARBA00022691"/>
    </source>
</evidence>
<dbReference type="InterPro" id="IPR039262">
    <property type="entry name" value="DTWD2/TAPT"/>
</dbReference>
<dbReference type="InterPro" id="IPR005636">
    <property type="entry name" value="DTW"/>
</dbReference>
<keyword evidence="4" id="KW-0819">tRNA processing</keyword>
<gene>
    <name evidence="6" type="ORF">N8M53_00355</name>
</gene>
<sequence>MARLPCRQCGFTYHCICHCYWPLESQLQCVLVMHENEAARQSNTGKLVKAALPHTQIEIWQRKHPPQALLDSWARGDVSPWLLFPSDDAVPADRLFADAVRSASCADRSVSCTQTLAATNAPCAPLQFVVLDATWQQARKMLNKSPWLNRLPRVSLPSTAASLYTLRRNQPPGHLCTSEAVSALLRSQGDVNAATQLDHFLAHFIECYEADRHHHTTPLPAPKVLTPNT</sequence>
<dbReference type="Proteomes" id="UP001164748">
    <property type="component" value="Chromosome"/>
</dbReference>
<name>A0AA47LRF9_9GAMM</name>
<evidence type="ECO:0000259" key="5">
    <source>
        <dbReference type="SMART" id="SM01144"/>
    </source>
</evidence>
<keyword evidence="3" id="KW-0949">S-adenosyl-L-methionine</keyword>
<dbReference type="PANTHER" id="PTHR21392">
    <property type="entry name" value="TRNA-URIDINE AMINOCARBOXYPROPYLTRANSFERASE 2"/>
    <property type="match status" value="1"/>
</dbReference>
<dbReference type="EC" id="2.5.1.25" evidence="1"/>
<dbReference type="GO" id="GO:0008033">
    <property type="term" value="P:tRNA processing"/>
    <property type="evidence" value="ECO:0007669"/>
    <property type="project" value="UniProtKB-KW"/>
</dbReference>
<dbReference type="EMBL" id="CP114588">
    <property type="protein sequence ID" value="WBA08719.1"/>
    <property type="molecule type" value="Genomic_DNA"/>
</dbReference>